<dbReference type="AlphaFoldDB" id="A0A9X7PFT4"/>
<sequence>MGDSRRPGGTWLEFRAEGLYQHARDSQGRLIPWSRIMILGRCTLGAKYPKGSYGAKALLDVLPGPWRGHGHGYLHMTLRHPYEDRAAPFDLHSRRYRPTELALLQELLAQINEAGETHRLGDADRLSRTIERLGEQRPWAAWKIRDAVKEARGA</sequence>
<comment type="caution">
    <text evidence="1">The sequence shown here is derived from an EMBL/GenBank/DDBJ whole genome shotgun (WGS) entry which is preliminary data.</text>
</comment>
<organism evidence="1 2">
    <name type="scientific">Streptosporangium nondiastaticum</name>
    <dbReference type="NCBI Taxonomy" id="35764"/>
    <lineage>
        <taxon>Bacteria</taxon>
        <taxon>Bacillati</taxon>
        <taxon>Actinomycetota</taxon>
        <taxon>Actinomycetes</taxon>
        <taxon>Streptosporangiales</taxon>
        <taxon>Streptosporangiaceae</taxon>
        <taxon>Streptosporangium</taxon>
    </lineage>
</organism>
<proteinExistence type="predicted"/>
<dbReference type="Proteomes" id="UP000242427">
    <property type="component" value="Unassembled WGS sequence"/>
</dbReference>
<dbReference type="OrthoDB" id="4334704at2"/>
<reference evidence="1 2" key="1">
    <citation type="submission" date="2018-03" db="EMBL/GenBank/DDBJ databases">
        <title>Chitinolytic properties of Streptosporangium nondiastaticum TBG75A20.</title>
        <authorList>
            <person name="Gayathri V."/>
            <person name="Shiburaj S."/>
        </authorList>
    </citation>
    <scope>NUCLEOTIDE SEQUENCE [LARGE SCALE GENOMIC DNA]</scope>
    <source>
        <strain evidence="1 2">TBG75A20</strain>
    </source>
</reference>
<protein>
    <submittedName>
        <fullName evidence="1">Uncharacterized protein</fullName>
    </submittedName>
</protein>
<gene>
    <name evidence="1" type="ORF">B7P34_23140</name>
</gene>
<name>A0A9X7PFT4_9ACTN</name>
<keyword evidence="2" id="KW-1185">Reference proteome</keyword>
<dbReference type="EMBL" id="PXWG01000075">
    <property type="protein sequence ID" value="PSJ26394.1"/>
    <property type="molecule type" value="Genomic_DNA"/>
</dbReference>
<accession>A0A9X7PFT4</accession>
<evidence type="ECO:0000313" key="2">
    <source>
        <dbReference type="Proteomes" id="UP000242427"/>
    </source>
</evidence>
<evidence type="ECO:0000313" key="1">
    <source>
        <dbReference type="EMBL" id="PSJ26394.1"/>
    </source>
</evidence>